<dbReference type="InterPro" id="IPR055707">
    <property type="entry name" value="DUF7283"/>
</dbReference>
<evidence type="ECO:0000313" key="1">
    <source>
        <dbReference type="EMBL" id="MBX0302413.1"/>
    </source>
</evidence>
<comment type="caution">
    <text evidence="1">The sequence shown here is derived from an EMBL/GenBank/DDBJ whole genome shotgun (WGS) entry which is preliminary data.</text>
</comment>
<organism evidence="1 2">
    <name type="scientific">Haloarcula salinisoli</name>
    <dbReference type="NCBI Taxonomy" id="2487746"/>
    <lineage>
        <taxon>Archaea</taxon>
        <taxon>Methanobacteriati</taxon>
        <taxon>Methanobacteriota</taxon>
        <taxon>Stenosarchaea group</taxon>
        <taxon>Halobacteria</taxon>
        <taxon>Halobacteriales</taxon>
        <taxon>Haloarculaceae</taxon>
        <taxon>Haloarcula</taxon>
    </lineage>
</organism>
<accession>A0A8J8C9X4</accession>
<keyword evidence="2" id="KW-1185">Reference proteome</keyword>
<dbReference type="Pfam" id="PF23954">
    <property type="entry name" value="DUF7283"/>
    <property type="match status" value="1"/>
</dbReference>
<gene>
    <name evidence="1" type="ORF">EGD98_01875</name>
</gene>
<sequence>MFDTNVDTVSVWVAVGAVSVAVLGVITQLPTSAPPDAAAAATTIDEVATGPPGSVATRELHATEWSLAGRQLGLRSAGGTVHETLLHQVVPAVNPSLAAVLDGERPSSVFDSPDAFRRANERATTEREQWRAAPDRLTARHVAWGGVDVTLVG</sequence>
<protein>
    <submittedName>
        <fullName evidence="1">Uncharacterized protein</fullName>
    </submittedName>
</protein>
<name>A0A8J8C9X4_9EURY</name>
<dbReference type="RefSeq" id="WP_220586651.1">
    <property type="nucleotide sequence ID" value="NZ_RKLQ01000001.1"/>
</dbReference>
<evidence type="ECO:0000313" key="2">
    <source>
        <dbReference type="Proteomes" id="UP000783863"/>
    </source>
</evidence>
<proteinExistence type="predicted"/>
<dbReference type="Proteomes" id="UP000783863">
    <property type="component" value="Unassembled WGS sequence"/>
</dbReference>
<dbReference type="AlphaFoldDB" id="A0A8J8C9X4"/>
<reference evidence="1" key="1">
    <citation type="submission" date="2021-06" db="EMBL/GenBank/DDBJ databases">
        <title>Halomicroarcula sp. F24A a new haloarchaeum isolated from saline soil.</title>
        <authorList>
            <person name="Duran-Viseras A."/>
            <person name="Sanchez-Porro C."/>
            <person name="Ventosa A."/>
        </authorList>
    </citation>
    <scope>NUCLEOTIDE SEQUENCE</scope>
    <source>
        <strain evidence="1">F24A</strain>
    </source>
</reference>
<dbReference type="EMBL" id="RKLQ01000001">
    <property type="protein sequence ID" value="MBX0302413.1"/>
    <property type="molecule type" value="Genomic_DNA"/>
</dbReference>